<keyword evidence="1" id="KW-0862">Zinc</keyword>
<dbReference type="InterPro" id="IPR001878">
    <property type="entry name" value="Znf_CCHC"/>
</dbReference>
<evidence type="ECO:0000313" key="4">
    <source>
        <dbReference type="EMBL" id="CAI3996251.1"/>
    </source>
</evidence>
<dbReference type="GO" id="GO:0003676">
    <property type="term" value="F:nucleic acid binding"/>
    <property type="evidence" value="ECO:0007669"/>
    <property type="project" value="InterPro"/>
</dbReference>
<reference evidence="4" key="1">
    <citation type="submission" date="2022-10" db="EMBL/GenBank/DDBJ databases">
        <authorList>
            <person name="Chen Y."/>
            <person name="Dougan E. K."/>
            <person name="Chan C."/>
            <person name="Rhodes N."/>
            <person name="Thang M."/>
        </authorList>
    </citation>
    <scope>NUCLEOTIDE SEQUENCE</scope>
</reference>
<dbReference type="PROSITE" id="PS50158">
    <property type="entry name" value="ZF_CCHC"/>
    <property type="match status" value="1"/>
</dbReference>
<feature type="compositionally biased region" description="Basic and acidic residues" evidence="2">
    <location>
        <begin position="454"/>
        <end position="464"/>
    </location>
</feature>
<proteinExistence type="predicted"/>
<feature type="region of interest" description="Disordered" evidence="2">
    <location>
        <begin position="702"/>
        <end position="776"/>
    </location>
</feature>
<dbReference type="EMBL" id="CAMXCT010002181">
    <property type="protein sequence ID" value="CAI3996251.1"/>
    <property type="molecule type" value="Genomic_DNA"/>
</dbReference>
<organism evidence="4">
    <name type="scientific">Cladocopium goreaui</name>
    <dbReference type="NCBI Taxonomy" id="2562237"/>
    <lineage>
        <taxon>Eukaryota</taxon>
        <taxon>Sar</taxon>
        <taxon>Alveolata</taxon>
        <taxon>Dinophyceae</taxon>
        <taxon>Suessiales</taxon>
        <taxon>Symbiodiniaceae</taxon>
        <taxon>Cladocopium</taxon>
    </lineage>
</organism>
<keyword evidence="7" id="KW-1185">Reference proteome</keyword>
<feature type="region of interest" description="Disordered" evidence="2">
    <location>
        <begin position="278"/>
        <end position="297"/>
    </location>
</feature>
<feature type="region of interest" description="Disordered" evidence="2">
    <location>
        <begin position="1"/>
        <end position="20"/>
    </location>
</feature>
<keyword evidence="1" id="KW-0863">Zinc-finger</keyword>
<dbReference type="OrthoDB" id="1111734at2759"/>
<feature type="region of interest" description="Disordered" evidence="2">
    <location>
        <begin position="328"/>
        <end position="484"/>
    </location>
</feature>
<comment type="caution">
    <text evidence="4">The sequence shown here is derived from an EMBL/GenBank/DDBJ whole genome shotgun (WGS) entry which is preliminary data.</text>
</comment>
<name>A0A9P1CTX1_9DINO</name>
<reference evidence="5" key="2">
    <citation type="submission" date="2024-04" db="EMBL/GenBank/DDBJ databases">
        <authorList>
            <person name="Chen Y."/>
            <person name="Shah S."/>
            <person name="Dougan E. K."/>
            <person name="Thang M."/>
            <person name="Chan C."/>
        </authorList>
    </citation>
    <scope>NUCLEOTIDE SEQUENCE [LARGE SCALE GENOMIC DNA]</scope>
</reference>
<evidence type="ECO:0000256" key="1">
    <source>
        <dbReference type="PROSITE-ProRule" id="PRU00047"/>
    </source>
</evidence>
<evidence type="ECO:0000313" key="6">
    <source>
        <dbReference type="EMBL" id="CAL4783563.1"/>
    </source>
</evidence>
<evidence type="ECO:0000313" key="7">
    <source>
        <dbReference type="Proteomes" id="UP001152797"/>
    </source>
</evidence>
<feature type="compositionally biased region" description="Basic residues" evidence="2">
    <location>
        <begin position="372"/>
        <end position="388"/>
    </location>
</feature>
<dbReference type="GO" id="GO:0008270">
    <property type="term" value="F:zinc ion binding"/>
    <property type="evidence" value="ECO:0007669"/>
    <property type="project" value="UniProtKB-KW"/>
</dbReference>
<feature type="compositionally biased region" description="Basic and acidic residues" evidence="2">
    <location>
        <begin position="328"/>
        <end position="338"/>
    </location>
</feature>
<feature type="domain" description="CCHC-type" evidence="3">
    <location>
        <begin position="314"/>
        <end position="328"/>
    </location>
</feature>
<evidence type="ECO:0000256" key="2">
    <source>
        <dbReference type="SAM" id="MobiDB-lite"/>
    </source>
</evidence>
<protein>
    <submittedName>
        <fullName evidence="6">Integrase catalytic domain-containing protein</fullName>
    </submittedName>
</protein>
<feature type="compositionally biased region" description="Polar residues" evidence="2">
    <location>
        <begin position="1"/>
        <end position="10"/>
    </location>
</feature>
<dbReference type="Proteomes" id="UP001152797">
    <property type="component" value="Unassembled WGS sequence"/>
</dbReference>
<evidence type="ECO:0000313" key="5">
    <source>
        <dbReference type="EMBL" id="CAL1149626.1"/>
    </source>
</evidence>
<feature type="compositionally biased region" description="Low complexity" evidence="2">
    <location>
        <begin position="394"/>
        <end position="403"/>
    </location>
</feature>
<dbReference type="EMBL" id="CAMXCT030002181">
    <property type="protein sequence ID" value="CAL4783563.1"/>
    <property type="molecule type" value="Genomic_DNA"/>
</dbReference>
<dbReference type="AlphaFoldDB" id="A0A9P1CTX1"/>
<gene>
    <name evidence="4" type="ORF">C1SCF055_LOCUS22746</name>
</gene>
<sequence>MTSPPTTGSIPLQEFRRDIPPGWTPGDPAYPLRLYFDKLKLWYRICNLDDEIIGPLIAGRLYGRAAKIALNLRVPRPDGGFDTGDAALARLSVDEVRDPQSGNLIQSHIPSGVQYLTSALKAAFGQQDQDLATQALEKFFNISRNKMTLAEYSVEFESRLDEASDRAGLQLNEVGRFFLFFKHSGLSAKTVDDIKLQIGGDYTRFQEARALALRLSPNRNDDTTEIFYGDHNEEENYDLDYWYGDHDDDDGWWQYYDADDGWHDYDDSDDQWYEDYGEASNEEVPQMPTTDKNEEKNEDDAAYYKGKGKDNDGCFNCGSKWHQVRDCPLARDGNDGGKGKNNYQKGKGYKGKGKGKSYGGKSKGSWGWRPYYKGKGKKGKSSKGKGYGKRSWYASSSSATTSTNFNGYGETYKKDTSKGLDIGAGVPNSNTSLPKPDNSPKEYNIHGLSEDEEIIKLGRVDRTRSSSTSDELAEDDKKEKKDKKHATAFSSVSSVYDSHEYFVVRGQKRQGLIVDPGAASGLIGSETLRELLNNCVEPYGLADQVEIKKDKTSPVSGISGMSDRTLGQVTIPLFTNGQSISFTGEVLGGEGSLCPALIGNPSLRRMSSVIFCNYFEDGDGLLTVDMDADNHNDQEISKVKLFRLLLTESGHYLLPTDEPTKHKLRDGIKQDVTAFFNKVATQATQLWQDVCPRMKHCFLSSRPAQTEGDRGEQEKSCTTATENNKNDPPLQTSSTSTSDAADGNTDERKENEQEKNGAKHSNYENVSPQGILPGADAPSAQLEHHVQNDKELTKPCDTFEKGFQQFHSEDDFPQYKEEYYSKSGLRPITPNNFQKWFSRAKGRGLKWHFWEVCSGSGRLSLTLLLAGLVIGFPVDARYGWNLRNSNHQHMLDMARQEFQPGVIHHSPDCGPWSVSANTKDPETKHCERLQEQPSIAWVQQSCEDQSCHDRGYLVEQPWGSAMWRDDNESPLRLDKIPENRAKQRCDQCMHDLRDEKDMFIQKATGFGANFKLVKTALRCSGHRGKTHSHLQGQAPNGLSRTAMAAVYPKTMCQRMKQDIINFLQKKNLLKIKLWPQDLCWFTSPSFYECVRCTLGRACPKDIEHSMIPGQCRHGKYAAGTNPRLQKLEDKDPMKRWKDSANKESYEQVIVDNNTGQELTVSASHYIKRLLMETVRNALGLFGEAA</sequence>
<keyword evidence="1" id="KW-0479">Metal-binding</keyword>
<evidence type="ECO:0000259" key="3">
    <source>
        <dbReference type="PROSITE" id="PS50158"/>
    </source>
</evidence>
<dbReference type="EMBL" id="CAMXCT020002181">
    <property type="protein sequence ID" value="CAL1149626.1"/>
    <property type="molecule type" value="Genomic_DNA"/>
</dbReference>
<accession>A0A9P1CTX1</accession>
<feature type="compositionally biased region" description="Basic and acidic residues" evidence="2">
    <location>
        <begin position="745"/>
        <end position="757"/>
    </location>
</feature>